<protein>
    <recommendedName>
        <fullName evidence="4">Nucleotide exchange factor GrpE</fullName>
    </recommendedName>
</protein>
<name>A0ABP1U5W4_GLUAR</name>
<reference evidence="3" key="2">
    <citation type="submission" date="2010-07" db="EMBL/GenBank/DDBJ databases">
        <title>Complete genome sequence of Arthrobacter arilaitensis (strain DSM 16368 / CIP 108037 / JCM 13566 / Re117).</title>
        <authorList>
            <person name="Genoscope."/>
        </authorList>
    </citation>
    <scope>NUCLEOTIDE SEQUENCE [LARGE SCALE GENOMIC DNA]</scope>
    <source>
        <strain evidence="3">DSM 16368 / CIP 108037 / IAM 15318 / JCM 13566 / Re117</strain>
    </source>
</reference>
<feature type="compositionally biased region" description="Acidic residues" evidence="1">
    <location>
        <begin position="40"/>
        <end position="51"/>
    </location>
</feature>
<feature type="region of interest" description="Disordered" evidence="1">
    <location>
        <begin position="1"/>
        <end position="51"/>
    </location>
</feature>
<keyword evidence="3" id="KW-1185">Reference proteome</keyword>
<reference evidence="3" key="1">
    <citation type="journal article" date="2010" name="PLoS ONE">
        <title>The Arthrobacter arilaitensis Re117 genome sequence reveals its genetic adaptation to the surface of cheese.</title>
        <authorList>
            <person name="Monnet C."/>
            <person name="Loux V."/>
            <person name="Gibrat J.F."/>
            <person name="Spinnler E."/>
            <person name="Barbe V."/>
            <person name="Vacherie B."/>
            <person name="Gavory F."/>
            <person name="Gourbeyre E."/>
            <person name="Siguier P."/>
            <person name="Chandler M."/>
            <person name="Elleuch R."/>
            <person name="Irlinger F."/>
            <person name="Vallaeys T."/>
        </authorList>
    </citation>
    <scope>NUCLEOTIDE SEQUENCE</scope>
    <source>
        <strain evidence="3">DSM 16368 / CIP 108037 / IAM 15318 / JCM 13566 / Re117</strain>
    </source>
</reference>
<feature type="compositionally biased region" description="Basic and acidic residues" evidence="1">
    <location>
        <begin position="23"/>
        <end position="39"/>
    </location>
</feature>
<feature type="compositionally biased region" description="Basic and acidic residues" evidence="1">
    <location>
        <begin position="1"/>
        <end position="10"/>
    </location>
</feature>
<dbReference type="EMBL" id="FQ311875">
    <property type="protein sequence ID" value="CBT77326.1"/>
    <property type="molecule type" value="Genomic_DNA"/>
</dbReference>
<evidence type="ECO:0008006" key="4">
    <source>
        <dbReference type="Google" id="ProtNLM"/>
    </source>
</evidence>
<proteinExistence type="predicted"/>
<organism evidence="2 3">
    <name type="scientific">Glutamicibacter arilaitensis (strain DSM 16368 / CIP 108037 / IAM 15318 / JCM 13566 / NCIMB 14258 / Re117)</name>
    <name type="common">Arthrobacter arilaitensis</name>
    <dbReference type="NCBI Taxonomy" id="861360"/>
    <lineage>
        <taxon>Bacteria</taxon>
        <taxon>Bacillati</taxon>
        <taxon>Actinomycetota</taxon>
        <taxon>Actinomycetes</taxon>
        <taxon>Micrococcales</taxon>
        <taxon>Micrococcaceae</taxon>
        <taxon>Glutamicibacter</taxon>
    </lineage>
</organism>
<evidence type="ECO:0000313" key="3">
    <source>
        <dbReference type="Proteomes" id="UP000006878"/>
    </source>
</evidence>
<sequence length="51" mass="5904">MEDRKNEENPARTAEPGQEVQPGDERVARRGDIKENTEERSEENEDRYDAG</sequence>
<dbReference type="RefSeq" id="WP_013350425.1">
    <property type="nucleotide sequence ID" value="NC_014550.1"/>
</dbReference>
<dbReference type="Proteomes" id="UP000006878">
    <property type="component" value="Chromosome"/>
</dbReference>
<evidence type="ECO:0000256" key="1">
    <source>
        <dbReference type="SAM" id="MobiDB-lite"/>
    </source>
</evidence>
<gene>
    <name evidence="2" type="ordered locus">AARI_31250</name>
</gene>
<dbReference type="GeneID" id="303187161"/>
<accession>A0ABP1U5W4</accession>
<evidence type="ECO:0000313" key="2">
    <source>
        <dbReference type="EMBL" id="CBT77326.1"/>
    </source>
</evidence>